<feature type="compositionally biased region" description="Polar residues" evidence="1">
    <location>
        <begin position="189"/>
        <end position="203"/>
    </location>
</feature>
<evidence type="ECO:0000313" key="3">
    <source>
        <dbReference type="EMBL" id="KKK89576.1"/>
    </source>
</evidence>
<evidence type="ECO:0000256" key="1">
    <source>
        <dbReference type="SAM" id="MobiDB-lite"/>
    </source>
</evidence>
<gene>
    <name evidence="3" type="ORF">LCGC14_2731710</name>
</gene>
<sequence>MDMFNKKLKNRVKTLLILLFAILFPLLLNLPIQKFSNGEDDKLNIEEDNLKQLQFSSNDPIGSKFFSFYKNITIDYTKVVGSGSLIDFPFLFSIIDSDLHDNVQSQLGDDIAFAITNVWLDHEIELYDPTYSHTEAQLVAWIRIPSLSTSVDTVVSMYYGNSTMNSRQNPVSVWEDDFKAIWHMSDNPSGTINDSTSNDNDGTTFGGMDSSDQVSSKIGGGISLDGINDFILIPHSPSIDITGYQITLEAWINLAQVPTQYDAAVIVKAPSDNNERYMLGVDGGTSPARVNQRITASISGYRRYDEPTPGILYQDSWAYVCAVYDGTLEVSNRFFVYINGALISARYAAGTILSTSGNLNIGRRISTSRWLYGIIDEL</sequence>
<name>A0A0F9BYT1_9ZZZZ</name>
<evidence type="ECO:0000259" key="2">
    <source>
        <dbReference type="Pfam" id="PF10102"/>
    </source>
</evidence>
<dbReference type="EMBL" id="LAZR01049465">
    <property type="protein sequence ID" value="KKK89576.1"/>
    <property type="molecule type" value="Genomic_DNA"/>
</dbReference>
<protein>
    <recommendedName>
        <fullName evidence="2">DUF2341 domain-containing protein</fullName>
    </recommendedName>
</protein>
<accession>A0A0F9BYT1</accession>
<feature type="domain" description="DUF2341" evidence="2">
    <location>
        <begin position="120"/>
        <end position="178"/>
    </location>
</feature>
<dbReference type="SUPFAM" id="SSF49899">
    <property type="entry name" value="Concanavalin A-like lectins/glucanases"/>
    <property type="match status" value="1"/>
</dbReference>
<feature type="non-terminal residue" evidence="3">
    <location>
        <position position="378"/>
    </location>
</feature>
<dbReference type="Pfam" id="PF10102">
    <property type="entry name" value="DUF2341"/>
    <property type="match status" value="1"/>
</dbReference>
<dbReference type="Gene3D" id="2.60.120.200">
    <property type="match status" value="1"/>
</dbReference>
<dbReference type="Pfam" id="PF13385">
    <property type="entry name" value="Laminin_G_3"/>
    <property type="match status" value="1"/>
</dbReference>
<feature type="region of interest" description="Disordered" evidence="1">
    <location>
        <begin position="189"/>
        <end position="214"/>
    </location>
</feature>
<organism evidence="3">
    <name type="scientific">marine sediment metagenome</name>
    <dbReference type="NCBI Taxonomy" id="412755"/>
    <lineage>
        <taxon>unclassified sequences</taxon>
        <taxon>metagenomes</taxon>
        <taxon>ecological metagenomes</taxon>
    </lineage>
</organism>
<proteinExistence type="predicted"/>
<dbReference type="InterPro" id="IPR013320">
    <property type="entry name" value="ConA-like_dom_sf"/>
</dbReference>
<comment type="caution">
    <text evidence="3">The sequence shown here is derived from an EMBL/GenBank/DDBJ whole genome shotgun (WGS) entry which is preliminary data.</text>
</comment>
<reference evidence="3" key="1">
    <citation type="journal article" date="2015" name="Nature">
        <title>Complex archaea that bridge the gap between prokaryotes and eukaryotes.</title>
        <authorList>
            <person name="Spang A."/>
            <person name="Saw J.H."/>
            <person name="Jorgensen S.L."/>
            <person name="Zaremba-Niedzwiedzka K."/>
            <person name="Martijn J."/>
            <person name="Lind A.E."/>
            <person name="van Eijk R."/>
            <person name="Schleper C."/>
            <person name="Guy L."/>
            <person name="Ettema T.J."/>
        </authorList>
    </citation>
    <scope>NUCLEOTIDE SEQUENCE</scope>
</reference>
<dbReference type="AlphaFoldDB" id="A0A0F9BYT1"/>
<dbReference type="InterPro" id="IPR018765">
    <property type="entry name" value="DUF2341"/>
</dbReference>